<dbReference type="EMBL" id="JAZGJQ010000011">
    <property type="protein sequence ID" value="MEE6148015.1"/>
    <property type="molecule type" value="Genomic_DNA"/>
</dbReference>
<evidence type="ECO:0000256" key="1">
    <source>
        <dbReference type="SAM" id="MobiDB-lite"/>
    </source>
</evidence>
<evidence type="ECO:0000313" key="3">
    <source>
        <dbReference type="EMBL" id="MEE6148015.1"/>
    </source>
</evidence>
<sequence>MKDTLSHKARRFSSLYKALAVALTVALVVETMPLKGALAFAAEVAEGAQATQNTQAGGGASEEVAPDGSPSGSGSATGEKAARAEAGSPATLTFENDDLVVTMVEATDGAIPSGTTLDVREVTPSATETRLALEEEGADSRLAKDNVDQYTEAVRKISDHVAQDEKSVADARVYDIRLLDADGNEVEPNGTVRVAISYRQKAELAQAETDSSNVAVAHVKDDGQVETVDASITSDEAGRLESTEFHADSLSLYVVFDTGTTSATAPVSVGNYGWIRFGGNVWQADSIPGQGFDNNGWARYLKVNVYTLRSGQDPSNPASYDLGKAFQYVGSWDDWSIESSKFAGTVKMTYYRQAHSQDWQRSDSLQTSYAAVPCYRATDWTLRGFPPDTNELNVYIDTNQAPNPPVASAGTSYLIRYYHADGSFDTKDGTLSEGQTLSVSKDDHHVEGEKYAGMTLTAGNDAVSSIDTKGGNANIGYNAGVRLVKMNVYYEEDIERKAGGTVDGRPQYDTKVENGTKVYDTSRSGLHTDKTASVHVGADGTSDGRTFDLKLESWNVGDNMANVGMVLDASGSMVWASNTPAQISRSQAEWRGLIGWYWPYRVLSEDQVNKILDTKGTDNTKLNYNDYKYYIYDTTASVNEYVPLGYSDGNVSNNVLTMNGHTMATADPYGRGWYYVNSTGYDAYAKNEPHGAKQYIGVPNTHTWTSRGASHTISLSNQNDIEGTDNIQGLDTNNNRPAYFYIDNAGNLKTLFFYNHTYHTSYVYQKADDADTKSEALQHSIARFTSLLDSMSPDSMVGMTRFSREQFSSDELALLNWTDDPSTIIGALNQQYGNANSEGGSASAWQDGLRVYNYGFTGATHTYKGIGSFIDKLTRGQWQGYAPTRTNGNPSKYLIVFTDGKDNSGKMQDSISYANSLKGQGYTIITVLMQSAGMTEKDKSDSKAFLENLASPDSTGMGGTDGKLFFSSAYDDPEGLAEVFEKIAKGIAKPLEGYTVTDYIDPRLDLLDADGNVLTRLNADGSFVDRPIRTADGKTATLKYDAGKKMFYVEVTGQTIPSTAPNAKEVGVWDATLTVRAKDDFLGGNDILSNGNEPGQNRVYDPADGSKPHKDFPWTSVNPRVLGLAAKGYEDTIFEGEDVDPEALYGRLAASADSAWFVEYLERIGARDNKDYVADLRSGKDVSVDYYYLAKPGDDTSYAGGERHQGDKVGRLEYKWSVTDVGGNNPANAYERFTTTTTNDVRYKLTVTYNPDRVDYGSWDRYADNGTPRTLALTGQSGTDKLVRDPVGDEQTTEVKAEAEAVIHAVDGRVLVQKRVNKESLLTYLGTLGSGDSTLTFALERTYGGKTQAAYRSFQVKLTNGTGAGSTTGEVSTVTRADVERMEADSNGDVIIASQWETGLPIGTYKLTEQLSDADSFSSPAFEGVAADQITDDPSTADFVEKQELAAALTADDGSVTFYVGQVHDGMPSQCSYPASDFSQEKVVDANKEVDPELSKDGGKFYLNAQVGEARVKNLPKPGFTVLKRDASDHHALEGATFELFSADASWAKGEKVSEATSDKDGLASFSKLSDGSYLLYETRAATGYLAPSEPWHVKVSGGKVVDFSTAGGSSVPNDEGHRYLIDNSASESLPSTGGNGLLAAYLLAAVVLAVTAATLRRRHASREGGGPRE</sequence>
<dbReference type="SUPFAM" id="SSF49478">
    <property type="entry name" value="Cna protein B-type domain"/>
    <property type="match status" value="1"/>
</dbReference>
<dbReference type="InterPro" id="IPR036465">
    <property type="entry name" value="vWFA_dom_sf"/>
</dbReference>
<dbReference type="RefSeq" id="WP_330958780.1">
    <property type="nucleotide sequence ID" value="NZ_JAZGJQ010000011.1"/>
</dbReference>
<name>A0ABU7RBT8_9ACTN</name>
<dbReference type="Proteomes" id="UP001332931">
    <property type="component" value="Unassembled WGS sequence"/>
</dbReference>
<feature type="domain" description="VWFA" evidence="2">
    <location>
        <begin position="737"/>
        <end position="983"/>
    </location>
</feature>
<keyword evidence="4" id="KW-1185">Reference proteome</keyword>
<dbReference type="Gene3D" id="2.60.40.10">
    <property type="entry name" value="Immunoglobulins"/>
    <property type="match status" value="1"/>
</dbReference>
<dbReference type="PROSITE" id="PS50234">
    <property type="entry name" value="VWFA"/>
    <property type="match status" value="1"/>
</dbReference>
<dbReference type="Pfam" id="PF00092">
    <property type="entry name" value="VWA"/>
    <property type="match status" value="1"/>
</dbReference>
<accession>A0ABU7RBT8</accession>
<dbReference type="InterPro" id="IPR013783">
    <property type="entry name" value="Ig-like_fold"/>
</dbReference>
<dbReference type="Gene3D" id="3.40.50.410">
    <property type="entry name" value="von Willebrand factor, type A domain"/>
    <property type="match status" value="1"/>
</dbReference>
<reference evidence="3 4" key="1">
    <citation type="submission" date="2024-01" db="EMBL/GenBank/DDBJ databases">
        <title>Description of Olsenella sp. nov., isolated from pig feces.</title>
        <authorList>
            <person name="Chang Y.-H."/>
        </authorList>
    </citation>
    <scope>NUCLEOTIDE SEQUENCE [LARGE SCALE GENOMIC DNA]</scope>
    <source>
        <strain evidence="3 4">YH-ols2223</strain>
    </source>
</reference>
<feature type="region of interest" description="Disordered" evidence="1">
    <location>
        <begin position="51"/>
        <end position="89"/>
    </location>
</feature>
<proteinExistence type="predicted"/>
<evidence type="ECO:0000313" key="4">
    <source>
        <dbReference type="Proteomes" id="UP001332931"/>
    </source>
</evidence>
<dbReference type="Pfam" id="PF17802">
    <property type="entry name" value="SpaA"/>
    <property type="match status" value="1"/>
</dbReference>
<dbReference type="SUPFAM" id="SSF53300">
    <property type="entry name" value="vWA-like"/>
    <property type="match status" value="1"/>
</dbReference>
<dbReference type="InterPro" id="IPR041033">
    <property type="entry name" value="SpaA_PFL_dom_1"/>
</dbReference>
<comment type="caution">
    <text evidence="3">The sequence shown here is derived from an EMBL/GenBank/DDBJ whole genome shotgun (WGS) entry which is preliminary data.</text>
</comment>
<gene>
    <name evidence="3" type="ORF">VXJ25_08485</name>
</gene>
<feature type="compositionally biased region" description="Low complexity" evidence="1">
    <location>
        <begin position="68"/>
        <end position="78"/>
    </location>
</feature>
<protein>
    <submittedName>
        <fullName evidence="3">SpaA isopeptide-forming pilin-related protein</fullName>
    </submittedName>
</protein>
<evidence type="ECO:0000259" key="2">
    <source>
        <dbReference type="PROSITE" id="PS50234"/>
    </source>
</evidence>
<dbReference type="InterPro" id="IPR002035">
    <property type="entry name" value="VWF_A"/>
</dbReference>
<organism evidence="3 4">
    <name type="scientific">Olsenella absiana</name>
    <dbReference type="NCBI Taxonomy" id="3115222"/>
    <lineage>
        <taxon>Bacteria</taxon>
        <taxon>Bacillati</taxon>
        <taxon>Actinomycetota</taxon>
        <taxon>Coriobacteriia</taxon>
        <taxon>Coriobacteriales</taxon>
        <taxon>Atopobiaceae</taxon>
        <taxon>Olsenella</taxon>
    </lineage>
</organism>